<dbReference type="FunCoup" id="A0A0H2SA53">
    <property type="interactions" value="221"/>
</dbReference>
<dbReference type="InterPro" id="IPR032378">
    <property type="entry name" value="ZC3H15/TMA46_C"/>
</dbReference>
<feature type="region of interest" description="Disordered" evidence="1">
    <location>
        <begin position="202"/>
        <end position="243"/>
    </location>
</feature>
<feature type="region of interest" description="Disordered" evidence="1">
    <location>
        <begin position="117"/>
        <end position="139"/>
    </location>
</feature>
<dbReference type="InParanoid" id="A0A0H2SA53"/>
<dbReference type="Pfam" id="PF16543">
    <property type="entry name" value="DFRP_C"/>
    <property type="match status" value="1"/>
</dbReference>
<accession>A0A0H2SA53</accession>
<sequence>MSDEVLEEEFQVLESIYPTELTKLSDRELQIDVEPEDPVEGEDVRVTLTVAYPESYPEVLPDLSIEPHEACLEKSDVESLTAQMKSAGEENLGMAMTFTLVSHLREQLSDLAKAKVEKRKREEKEKERLALEEEAARTRGTPVTVESFKAWKVRFDKEIAVAKVRDEEERTKGLTPKEREEYKKITTRLSGRQLFERNRNLATAEDSLVEEGTESVDISQYERQQRDDEDDEDDSRLDFSDSD</sequence>
<dbReference type="CDD" id="cd23823">
    <property type="entry name" value="RWD_GCN2"/>
    <property type="match status" value="1"/>
</dbReference>
<organism evidence="3 4">
    <name type="scientific">Schizopora paradoxa</name>
    <dbReference type="NCBI Taxonomy" id="27342"/>
    <lineage>
        <taxon>Eukaryota</taxon>
        <taxon>Fungi</taxon>
        <taxon>Dikarya</taxon>
        <taxon>Basidiomycota</taxon>
        <taxon>Agaricomycotina</taxon>
        <taxon>Agaricomycetes</taxon>
        <taxon>Hymenochaetales</taxon>
        <taxon>Schizoporaceae</taxon>
        <taxon>Schizopora</taxon>
    </lineage>
</organism>
<keyword evidence="4" id="KW-1185">Reference proteome</keyword>
<dbReference type="OrthoDB" id="277175at2759"/>
<feature type="compositionally biased region" description="Basic and acidic residues" evidence="1">
    <location>
        <begin position="166"/>
        <end position="184"/>
    </location>
</feature>
<dbReference type="PROSITE" id="PS50908">
    <property type="entry name" value="RWD"/>
    <property type="match status" value="1"/>
</dbReference>
<dbReference type="PANTHER" id="PTHR12292">
    <property type="entry name" value="RWD DOMAIN-CONTAINING PROTEIN"/>
    <property type="match status" value="1"/>
</dbReference>
<evidence type="ECO:0000256" key="1">
    <source>
        <dbReference type="SAM" id="MobiDB-lite"/>
    </source>
</evidence>
<dbReference type="InterPro" id="IPR006575">
    <property type="entry name" value="RWD_dom"/>
</dbReference>
<dbReference type="AlphaFoldDB" id="A0A0H2SA53"/>
<evidence type="ECO:0000259" key="2">
    <source>
        <dbReference type="PROSITE" id="PS50908"/>
    </source>
</evidence>
<evidence type="ECO:0000313" key="3">
    <source>
        <dbReference type="EMBL" id="KLO18583.1"/>
    </source>
</evidence>
<dbReference type="Proteomes" id="UP000053477">
    <property type="component" value="Unassembled WGS sequence"/>
</dbReference>
<dbReference type="InterPro" id="IPR016135">
    <property type="entry name" value="UBQ-conjugating_enzyme/RWD"/>
</dbReference>
<proteinExistence type="predicted"/>
<gene>
    <name evidence="3" type="ORF">SCHPADRAFT_899606</name>
</gene>
<dbReference type="Pfam" id="PF05773">
    <property type="entry name" value="RWD"/>
    <property type="match status" value="1"/>
</dbReference>
<feature type="compositionally biased region" description="Basic and acidic residues" evidence="1">
    <location>
        <begin position="117"/>
        <end position="137"/>
    </location>
</feature>
<reference evidence="3 4" key="1">
    <citation type="submission" date="2015-04" db="EMBL/GenBank/DDBJ databases">
        <title>Complete genome sequence of Schizopora paradoxa KUC8140, a cosmopolitan wood degrader in East Asia.</title>
        <authorList>
            <consortium name="DOE Joint Genome Institute"/>
            <person name="Min B."/>
            <person name="Park H."/>
            <person name="Jang Y."/>
            <person name="Kim J.-J."/>
            <person name="Kim K.H."/>
            <person name="Pangilinan J."/>
            <person name="Lipzen A."/>
            <person name="Riley R."/>
            <person name="Grigoriev I.V."/>
            <person name="Spatafora J.W."/>
            <person name="Choi I.-G."/>
        </authorList>
    </citation>
    <scope>NUCLEOTIDE SEQUENCE [LARGE SCALE GENOMIC DNA]</scope>
    <source>
        <strain evidence="3 4">KUC8140</strain>
    </source>
</reference>
<protein>
    <submittedName>
        <fullName evidence="3">RWD-domain-containing protein</fullName>
    </submittedName>
</protein>
<dbReference type="SUPFAM" id="SSF54495">
    <property type="entry name" value="UBC-like"/>
    <property type="match status" value="1"/>
</dbReference>
<dbReference type="EMBL" id="KQ085893">
    <property type="protein sequence ID" value="KLO18583.1"/>
    <property type="molecule type" value="Genomic_DNA"/>
</dbReference>
<name>A0A0H2SA53_9AGAM</name>
<feature type="domain" description="RWD" evidence="2">
    <location>
        <begin position="8"/>
        <end position="111"/>
    </location>
</feature>
<dbReference type="SMART" id="SM00591">
    <property type="entry name" value="RWD"/>
    <property type="match status" value="1"/>
</dbReference>
<dbReference type="Gene3D" id="3.10.110.10">
    <property type="entry name" value="Ubiquitin Conjugating Enzyme"/>
    <property type="match status" value="1"/>
</dbReference>
<dbReference type="STRING" id="27342.A0A0H2SA53"/>
<evidence type="ECO:0000313" key="4">
    <source>
        <dbReference type="Proteomes" id="UP000053477"/>
    </source>
</evidence>
<dbReference type="InterPro" id="IPR040213">
    <property type="entry name" value="GIR2-like"/>
</dbReference>
<feature type="region of interest" description="Disordered" evidence="1">
    <location>
        <begin position="166"/>
        <end position="185"/>
    </location>
</feature>